<accession>A0A8S9T8M8</accession>
<dbReference type="PANTHER" id="PTHR10000:SF8">
    <property type="entry name" value="HAD SUPERFAMILY HYDROLASE-LIKE, TYPE 3"/>
    <property type="match status" value="1"/>
</dbReference>
<comment type="caution">
    <text evidence="1">The sequence shown here is derived from an EMBL/GenBank/DDBJ whole genome shotgun (WGS) entry which is preliminary data.</text>
</comment>
<keyword evidence="2" id="KW-1185">Reference proteome</keyword>
<dbReference type="SUPFAM" id="SSF56784">
    <property type="entry name" value="HAD-like"/>
    <property type="match status" value="1"/>
</dbReference>
<dbReference type="InterPro" id="IPR006379">
    <property type="entry name" value="HAD-SF_hydro_IIB"/>
</dbReference>
<protein>
    <submittedName>
        <fullName evidence="1">Cof-type HAD-IIB family hydrolase</fullName>
    </submittedName>
</protein>
<dbReference type="SFLD" id="SFLDS00003">
    <property type="entry name" value="Haloacid_Dehalogenase"/>
    <property type="match status" value="1"/>
</dbReference>
<gene>
    <name evidence="1" type="ORF">DA73_0400022610</name>
</gene>
<sequence length="274" mass="29650">MKQAIRTTPYQLAAIDLDDTLLGLDKQISSENKAAVQLLTNLGIHVVLASGRKHQNILQFHQQLGLRGLIVSTHGALVKDAETGNILQQQLVPVNLASQVMADGLAYGLTLICYYSDGVRVSEKNVWTDLYQKRTGEEVRVDSKLVQNLHEAPQKVMWSGEPERISALHQVAKARYQEQLNIIPTDPENLDFIAMEVNKAVGVAAVAQHYGVKQSEVVAFGDGHNDVPLLSWAGLGIAMSHACPSAKKSAKLVASPGNPETSFARAVAMALASN</sequence>
<name>A0A8S9T8M8_9CYAN</name>
<dbReference type="GO" id="GO:0000287">
    <property type="term" value="F:magnesium ion binding"/>
    <property type="evidence" value="ECO:0007669"/>
    <property type="project" value="TreeGrafter"/>
</dbReference>
<dbReference type="EMBL" id="JHEG04000001">
    <property type="protein sequence ID" value="KAF3887972.1"/>
    <property type="molecule type" value="Genomic_DNA"/>
</dbReference>
<reference evidence="1" key="2">
    <citation type="submission" date="2019-11" db="EMBL/GenBank/DDBJ databases">
        <title>Improved Assembly of Tolypothrix boutellei genome.</title>
        <authorList>
            <person name="Sarangi A.N."/>
            <person name="Mukherjee M."/>
            <person name="Ghosh S."/>
            <person name="Singh D."/>
            <person name="Das A."/>
            <person name="Kant S."/>
            <person name="Prusty A."/>
            <person name="Tripathy S."/>
        </authorList>
    </citation>
    <scope>NUCLEOTIDE SEQUENCE</scope>
    <source>
        <strain evidence="1">VB521301</strain>
    </source>
</reference>
<dbReference type="Pfam" id="PF08282">
    <property type="entry name" value="Hydrolase_3"/>
    <property type="match status" value="1"/>
</dbReference>
<dbReference type="GO" id="GO:0005829">
    <property type="term" value="C:cytosol"/>
    <property type="evidence" value="ECO:0007669"/>
    <property type="project" value="TreeGrafter"/>
</dbReference>
<dbReference type="InterPro" id="IPR036412">
    <property type="entry name" value="HAD-like_sf"/>
</dbReference>
<dbReference type="GO" id="GO:0016791">
    <property type="term" value="F:phosphatase activity"/>
    <property type="evidence" value="ECO:0007669"/>
    <property type="project" value="TreeGrafter"/>
</dbReference>
<reference evidence="1" key="1">
    <citation type="journal article" date="2015" name="Genome Announc.">
        <title>Draft Genome Sequence of Tolypothrix boutellei Strain VB521301.</title>
        <authorList>
            <person name="Chandrababunaidu M.M."/>
            <person name="Singh D."/>
            <person name="Sen D."/>
            <person name="Bhan S."/>
            <person name="Das S."/>
            <person name="Gupta A."/>
            <person name="Adhikary S.P."/>
            <person name="Tripathy S."/>
        </authorList>
    </citation>
    <scope>NUCLEOTIDE SEQUENCE</scope>
    <source>
        <strain evidence="1">VB521301</strain>
    </source>
</reference>
<dbReference type="PROSITE" id="PS01229">
    <property type="entry name" value="COF_2"/>
    <property type="match status" value="1"/>
</dbReference>
<dbReference type="Gene3D" id="3.30.1240.10">
    <property type="match status" value="1"/>
</dbReference>
<dbReference type="SFLD" id="SFLDG01140">
    <property type="entry name" value="C2.B:_Phosphomannomutase_and_P"/>
    <property type="match status" value="1"/>
</dbReference>
<dbReference type="NCBIfam" id="TIGR00099">
    <property type="entry name" value="Cof-subfamily"/>
    <property type="match status" value="1"/>
</dbReference>
<dbReference type="RefSeq" id="WP_050045275.1">
    <property type="nucleotide sequence ID" value="NZ_JHEG04000001.1"/>
</dbReference>
<dbReference type="OrthoDB" id="9810101at2"/>
<dbReference type="InterPro" id="IPR000150">
    <property type="entry name" value="Cof"/>
</dbReference>
<evidence type="ECO:0000313" key="2">
    <source>
        <dbReference type="Proteomes" id="UP000029738"/>
    </source>
</evidence>
<proteinExistence type="predicted"/>
<dbReference type="NCBIfam" id="TIGR01484">
    <property type="entry name" value="HAD-SF-IIB"/>
    <property type="match status" value="1"/>
</dbReference>
<evidence type="ECO:0000313" key="1">
    <source>
        <dbReference type="EMBL" id="KAF3887972.1"/>
    </source>
</evidence>
<dbReference type="Gene3D" id="3.40.50.1000">
    <property type="entry name" value="HAD superfamily/HAD-like"/>
    <property type="match status" value="1"/>
</dbReference>
<organism evidence="1 2">
    <name type="scientific">Tolypothrix bouteillei VB521301</name>
    <dbReference type="NCBI Taxonomy" id="1479485"/>
    <lineage>
        <taxon>Bacteria</taxon>
        <taxon>Bacillati</taxon>
        <taxon>Cyanobacteriota</taxon>
        <taxon>Cyanophyceae</taxon>
        <taxon>Nostocales</taxon>
        <taxon>Tolypothrichaceae</taxon>
        <taxon>Tolypothrix</taxon>
    </lineage>
</organism>
<dbReference type="Proteomes" id="UP000029738">
    <property type="component" value="Unassembled WGS sequence"/>
</dbReference>
<dbReference type="AlphaFoldDB" id="A0A8S9T8M8"/>
<keyword evidence="1" id="KW-0378">Hydrolase</keyword>
<dbReference type="InterPro" id="IPR023214">
    <property type="entry name" value="HAD_sf"/>
</dbReference>
<dbReference type="PANTHER" id="PTHR10000">
    <property type="entry name" value="PHOSPHOSERINE PHOSPHATASE"/>
    <property type="match status" value="1"/>
</dbReference>